<dbReference type="SUPFAM" id="SSF56112">
    <property type="entry name" value="Protein kinase-like (PK-like)"/>
    <property type="match status" value="1"/>
</dbReference>
<dbReference type="PANTHER" id="PTHR39179:SF2">
    <property type="entry name" value="ENDOSPORE COAT-ASSOCIATED PROTEIN YUTH"/>
    <property type="match status" value="1"/>
</dbReference>
<sequence length="321" mass="38405">MPMSEMLRSQYAIQIEGKQFIEEREGYQKERYHYFTIPATNKEMILMEQATLAYFLRENGLYNVAYPIRNINGDWFTNYGNELWMVLVLDDESQRSRQESPGKMLGDIHRIGSSFQYEPKAISSYGLWRKLWEEKLTFFEEELTRQAKEEGASNYLSEVMDILPYIVGISENAIQYLRESEKEQRILQTDQSTVAFARWNTSEKKIVWTDELVYDHPTRDIAEYIRYAFLQNKSEAEINQFLNDYQNYQPLSVFAWRLIFARLFYPIHLYDFLEGAFQYPNSQALEQLLKHQEVYERRLARFYETVGVDVSDWQIPMISWL</sequence>
<dbReference type="OrthoDB" id="2986702at2"/>
<dbReference type="RefSeq" id="WP_042530645.1">
    <property type="nucleotide sequence ID" value="NZ_CDGG01000001.1"/>
</dbReference>
<dbReference type="InterPro" id="IPR011009">
    <property type="entry name" value="Kinase-like_dom_sf"/>
</dbReference>
<gene>
    <name evidence="1" type="ORF">BN997_01310</name>
</gene>
<keyword evidence="2" id="KW-1185">Reference proteome</keyword>
<dbReference type="GO" id="GO:0042601">
    <property type="term" value="C:endospore-forming forespore"/>
    <property type="evidence" value="ECO:0007669"/>
    <property type="project" value="TreeGrafter"/>
</dbReference>
<dbReference type="PANTHER" id="PTHR39179">
    <property type="entry name" value="SPORE COAT PROTEIN I"/>
    <property type="match status" value="1"/>
</dbReference>
<evidence type="ECO:0000313" key="2">
    <source>
        <dbReference type="Proteomes" id="UP000040453"/>
    </source>
</evidence>
<dbReference type="AlphaFoldDB" id="A0A0A1MPC0"/>
<dbReference type="Proteomes" id="UP000040453">
    <property type="component" value="Unassembled WGS sequence"/>
</dbReference>
<organism evidence="1 2">
    <name type="scientific">Oceanobacillus oncorhynchi</name>
    <dbReference type="NCBI Taxonomy" id="545501"/>
    <lineage>
        <taxon>Bacteria</taxon>
        <taxon>Bacillati</taxon>
        <taxon>Bacillota</taxon>
        <taxon>Bacilli</taxon>
        <taxon>Bacillales</taxon>
        <taxon>Bacillaceae</taxon>
        <taxon>Oceanobacillus</taxon>
    </lineage>
</organism>
<dbReference type="STRING" id="545501.BN997_01310"/>
<dbReference type="EMBL" id="CDGG01000001">
    <property type="protein sequence ID" value="CEI81487.1"/>
    <property type="molecule type" value="Genomic_DNA"/>
</dbReference>
<dbReference type="InterPro" id="IPR047175">
    <property type="entry name" value="CotS-like"/>
</dbReference>
<reference evidence="1 2" key="1">
    <citation type="submission" date="2014-11" db="EMBL/GenBank/DDBJ databases">
        <authorList>
            <person name="Urmite Genomes Urmite Genomes"/>
        </authorList>
    </citation>
    <scope>NUCLEOTIDE SEQUENCE [LARGE SCALE GENOMIC DNA]</scope>
    <source>
        <strain evidence="1 2">Oc5</strain>
    </source>
</reference>
<dbReference type="Gene3D" id="3.90.1200.10">
    <property type="match status" value="1"/>
</dbReference>
<evidence type="ECO:0008006" key="3">
    <source>
        <dbReference type="Google" id="ProtNLM"/>
    </source>
</evidence>
<proteinExistence type="predicted"/>
<evidence type="ECO:0000313" key="1">
    <source>
        <dbReference type="EMBL" id="CEI81487.1"/>
    </source>
</evidence>
<protein>
    <recommendedName>
        <fullName evidence="3">Spore coat protein YutH</fullName>
    </recommendedName>
</protein>
<accession>A0A0A1MPC0</accession>
<name>A0A0A1MPC0_9BACI</name>